<evidence type="ECO:0000256" key="5">
    <source>
        <dbReference type="HAMAP-Rule" id="MF_00378"/>
    </source>
</evidence>
<comment type="subunit">
    <text evidence="5">Heterooligomer composed of large and small subunits.</text>
</comment>
<dbReference type="GO" id="GO:0006308">
    <property type="term" value="P:DNA catabolic process"/>
    <property type="evidence" value="ECO:0007669"/>
    <property type="project" value="UniProtKB-UniRule"/>
</dbReference>
<dbReference type="AlphaFoldDB" id="A0AAU7LN69"/>
<dbReference type="RefSeq" id="WP_349276379.1">
    <property type="nucleotide sequence ID" value="NZ_CBCSCU010000029.1"/>
</dbReference>
<feature type="domain" description="OB-fold nucleic acid binding" evidence="8">
    <location>
        <begin position="24"/>
        <end position="116"/>
    </location>
</feature>
<dbReference type="GO" id="GO:0008855">
    <property type="term" value="F:exodeoxyribonuclease VII activity"/>
    <property type="evidence" value="ECO:0007669"/>
    <property type="project" value="UniProtKB-UniRule"/>
</dbReference>
<dbReference type="GO" id="GO:0005737">
    <property type="term" value="C:cytoplasm"/>
    <property type="evidence" value="ECO:0007669"/>
    <property type="project" value="UniProtKB-SubCell"/>
</dbReference>
<dbReference type="CDD" id="cd04489">
    <property type="entry name" value="ExoVII_LU_OBF"/>
    <property type="match status" value="1"/>
</dbReference>
<keyword evidence="2 5" id="KW-0540">Nuclease</keyword>
<accession>A0AAU7LN69</accession>
<evidence type="ECO:0000259" key="8">
    <source>
        <dbReference type="Pfam" id="PF13742"/>
    </source>
</evidence>
<dbReference type="PANTHER" id="PTHR30008">
    <property type="entry name" value="EXODEOXYRIBONUCLEASE 7 LARGE SUBUNIT"/>
    <property type="match status" value="1"/>
</dbReference>
<evidence type="ECO:0000256" key="3">
    <source>
        <dbReference type="ARBA" id="ARBA00022801"/>
    </source>
</evidence>
<dbReference type="InterPro" id="IPR003753">
    <property type="entry name" value="Exonuc_VII_L"/>
</dbReference>
<organism evidence="9">
    <name type="scientific">Polaromonas hydrogenivorans</name>
    <dbReference type="NCBI Taxonomy" id="335476"/>
    <lineage>
        <taxon>Bacteria</taxon>
        <taxon>Pseudomonadati</taxon>
        <taxon>Pseudomonadota</taxon>
        <taxon>Betaproteobacteria</taxon>
        <taxon>Burkholderiales</taxon>
        <taxon>Comamonadaceae</taxon>
        <taxon>Polaromonas</taxon>
    </lineage>
</organism>
<comment type="function">
    <text evidence="5">Bidirectionally degrades single-stranded DNA into large acid-insoluble oligonucleotides, which are then degraded further into small acid-soluble oligonucleotides.</text>
</comment>
<name>A0AAU7LN69_9BURK</name>
<comment type="catalytic activity">
    <reaction evidence="5 6">
        <text>Exonucleolytic cleavage in either 5'- to 3'- or 3'- to 5'-direction to yield nucleoside 5'-phosphates.</text>
        <dbReference type="EC" id="3.1.11.6"/>
    </reaction>
</comment>
<keyword evidence="4 5" id="KW-0269">Exonuclease</keyword>
<evidence type="ECO:0000256" key="1">
    <source>
        <dbReference type="ARBA" id="ARBA00022490"/>
    </source>
</evidence>
<comment type="subcellular location">
    <subcellularLocation>
        <location evidence="5 6">Cytoplasm</location>
    </subcellularLocation>
</comment>
<dbReference type="GO" id="GO:0003676">
    <property type="term" value="F:nucleic acid binding"/>
    <property type="evidence" value="ECO:0007669"/>
    <property type="project" value="InterPro"/>
</dbReference>
<comment type="similarity">
    <text evidence="5 6">Belongs to the XseA family.</text>
</comment>
<evidence type="ECO:0000256" key="6">
    <source>
        <dbReference type="RuleBase" id="RU004355"/>
    </source>
</evidence>
<dbReference type="NCBIfam" id="TIGR00237">
    <property type="entry name" value="xseA"/>
    <property type="match status" value="1"/>
</dbReference>
<evidence type="ECO:0000256" key="2">
    <source>
        <dbReference type="ARBA" id="ARBA00022722"/>
    </source>
</evidence>
<dbReference type="InterPro" id="IPR025824">
    <property type="entry name" value="OB-fold_nuc-bd_dom"/>
</dbReference>
<protein>
    <recommendedName>
        <fullName evidence="5">Exodeoxyribonuclease 7 large subunit</fullName>
        <ecNumber evidence="5">3.1.11.6</ecNumber>
    </recommendedName>
    <alternativeName>
        <fullName evidence="5">Exodeoxyribonuclease VII large subunit</fullName>
        <shortName evidence="5">Exonuclease VII large subunit</shortName>
    </alternativeName>
</protein>
<keyword evidence="3 5" id="KW-0378">Hydrolase</keyword>
<sequence length="439" mass="47946">MVDAFSSRERPVASLREGGVRVWPVGSLLRAIADSLEARFNPVAVQGELAGFSRASSGHCYFSLKDGQGQIRCAMFRRAASLLDFSPRDGQLVELRGRLGVYEPRGELQLVVESMRQAGQGTLFEQFLQLKARLEQEGLFDTARKRPLPVMPRAIGVVTSLGAAALHDVVTALQRRAPHIPVVIYPASVQGAQAAGELRGAVLKAGERRSTDQVDVLLLVRGGGAMEDLWAFNDEALARAIVASPMPVVCGVGHETDFTIADFCADVRAPTPTAAAELCAQPQGSWLSALDQVFSRLQNGVDRQMQSHNQRLDWAASRVSQPSHLVTRQQARLAGIAQSLNHAMRSTLRHEQLRLQALSSDLPREITGSLQRSRHQLERAKLRLELLDPKLVLQRGYAWLADLQGQPIIAANMTHIGQPVRATLADGQVDLTVSARRLI</sequence>
<dbReference type="Pfam" id="PF13742">
    <property type="entry name" value="tRNA_anti_2"/>
    <property type="match status" value="1"/>
</dbReference>
<evidence type="ECO:0000256" key="4">
    <source>
        <dbReference type="ARBA" id="ARBA00022839"/>
    </source>
</evidence>
<dbReference type="EC" id="3.1.11.6" evidence="5"/>
<dbReference type="GO" id="GO:0009318">
    <property type="term" value="C:exodeoxyribonuclease VII complex"/>
    <property type="evidence" value="ECO:0007669"/>
    <property type="project" value="UniProtKB-UniRule"/>
</dbReference>
<feature type="domain" description="Exonuclease VII large subunit C-terminal" evidence="7">
    <location>
        <begin position="139"/>
        <end position="431"/>
    </location>
</feature>
<evidence type="ECO:0000259" key="7">
    <source>
        <dbReference type="Pfam" id="PF02601"/>
    </source>
</evidence>
<gene>
    <name evidence="5 9" type="primary">xseA</name>
    <name evidence="9" type="ORF">ABLV49_10565</name>
</gene>
<dbReference type="HAMAP" id="MF_00378">
    <property type="entry name" value="Exonuc_7_L"/>
    <property type="match status" value="1"/>
</dbReference>
<reference evidence="9" key="1">
    <citation type="submission" date="2024-05" db="EMBL/GenBank/DDBJ databases">
        <authorList>
            <person name="Bunk B."/>
            <person name="Swiderski J."/>
            <person name="Sproer C."/>
            <person name="Thiel V."/>
        </authorList>
    </citation>
    <scope>NUCLEOTIDE SEQUENCE</scope>
    <source>
        <strain evidence="9">DSM 17735</strain>
    </source>
</reference>
<dbReference type="EMBL" id="CP157675">
    <property type="protein sequence ID" value="XBP68378.1"/>
    <property type="molecule type" value="Genomic_DNA"/>
</dbReference>
<proteinExistence type="inferred from homology"/>
<evidence type="ECO:0000313" key="9">
    <source>
        <dbReference type="EMBL" id="XBP68378.1"/>
    </source>
</evidence>
<dbReference type="Pfam" id="PF02601">
    <property type="entry name" value="Exonuc_VII_L"/>
    <property type="match status" value="1"/>
</dbReference>
<keyword evidence="1 5" id="KW-0963">Cytoplasm</keyword>
<dbReference type="InterPro" id="IPR020579">
    <property type="entry name" value="Exonuc_VII_lsu_C"/>
</dbReference>
<dbReference type="PANTHER" id="PTHR30008:SF0">
    <property type="entry name" value="EXODEOXYRIBONUCLEASE 7 LARGE SUBUNIT"/>
    <property type="match status" value="1"/>
</dbReference>